<proteinExistence type="predicted"/>
<organism evidence="1 2">
    <name type="scientific">Peribacillus deserti</name>
    <dbReference type="NCBI Taxonomy" id="673318"/>
    <lineage>
        <taxon>Bacteria</taxon>
        <taxon>Bacillati</taxon>
        <taxon>Bacillota</taxon>
        <taxon>Bacilli</taxon>
        <taxon>Bacillales</taxon>
        <taxon>Bacillaceae</taxon>
        <taxon>Peribacillus</taxon>
    </lineage>
</organism>
<protein>
    <recommendedName>
        <fullName evidence="3">Carboxypeptidase regulatory-like domain-containing protein</fullName>
    </recommendedName>
</protein>
<accession>A0A2N5MBP1</accession>
<sequence length="804" mass="89044">MKEKEGKKMGKRVIFLVMMVVLFSGVFGSRFGQAQAKPRQETSTEVTVKEGSNKLRNTMLLIKSKEKNSKMKVVVTDAKGAFKERLSDGSYSVKAIKPEHNGAWYTSSSTFSVKGGKVSGFNNNDVHVSKGSKIESAPKNSDITLNGVLMDGRGLKGDLVIARYTDEYEEEPFIVSASNKGEFSASLSDGTYYIFGVQFADGFYRYDMNFSIEGKELYVNGEKKSSLNVTLPENSYTLSVHDTSNPLANAELVLEKVVDEAEGYTEFIQYVTTTKKGEASLRKLQDGLYSLGVYHQTFSSWQALTFEVLDGKLVVDGKRVSILDIAVPDINLTGIVTSESKSVGNAGLEILAFNENGEAADWYYVAADDKGRLQFRLADGSYQVISVYENNRNSHTDIKFEIENGRLLQDGAVQTSLKVDLPPVTFSGKLLEGGRVLEGSAEIETVSEDGKYAWYSASTDENGILSLRLLDGQYRVNYINLYEDGESMPYSAEFEIRDGKLYVDGVQKESLDLQVPPVTLNGMVFDGDVPLAGGEAAVHSTDPEYYNWKPINPDGSFTMRLPDGDYVLEQVYANDRTMALVKKEFTILEGKLYIDGVLSERLEIKLPPVNVTGVLNENGSQVDGDVNIRTVSETGETTHLWATTYEDGQFNFRLPDGKYEVFYIYLYDGTTDQTVRSFTIESGQLFVNGERADTLSIDIAPVTVTGTVRNGEDLITEGYVSVTALGENAEQKWYSSEIFHDGTYKFRLADGNYELRFVDTYTASYSFNKPFTIESEKIVVDGEEVQFLDINLEDAGQGGVEGEA</sequence>
<comment type="caution">
    <text evidence="1">The sequence shown here is derived from an EMBL/GenBank/DDBJ whole genome shotgun (WGS) entry which is preliminary data.</text>
</comment>
<evidence type="ECO:0000313" key="2">
    <source>
        <dbReference type="Proteomes" id="UP000234748"/>
    </source>
</evidence>
<dbReference type="RefSeq" id="WP_101639814.1">
    <property type="nucleotide sequence ID" value="NZ_PGUY01000002.1"/>
</dbReference>
<dbReference type="AlphaFoldDB" id="A0A2N5MBP1"/>
<dbReference type="EMBL" id="PGUY01000002">
    <property type="protein sequence ID" value="PLT31766.1"/>
    <property type="molecule type" value="Genomic_DNA"/>
</dbReference>
<evidence type="ECO:0008006" key="3">
    <source>
        <dbReference type="Google" id="ProtNLM"/>
    </source>
</evidence>
<dbReference type="Proteomes" id="UP000234748">
    <property type="component" value="Unassembled WGS sequence"/>
</dbReference>
<gene>
    <name evidence="1" type="ORF">CUU66_00980</name>
</gene>
<reference evidence="1 2" key="1">
    <citation type="submission" date="2017-11" db="EMBL/GenBank/DDBJ databases">
        <title>Comparitive Functional Genomics of Dry Heat Resistant strains isolated from the Viking Spacecraft.</title>
        <authorList>
            <person name="Seuylemezian A."/>
            <person name="Cooper K."/>
            <person name="Vaishampayan P."/>
        </authorList>
    </citation>
    <scope>NUCLEOTIDE SEQUENCE [LARGE SCALE GENOMIC DNA]</scope>
    <source>
        <strain evidence="1 2">V1-29</strain>
    </source>
</reference>
<evidence type="ECO:0000313" key="1">
    <source>
        <dbReference type="EMBL" id="PLT31766.1"/>
    </source>
</evidence>
<dbReference type="OrthoDB" id="2746625at2"/>
<name>A0A2N5MBP1_9BACI</name>
<keyword evidence="2" id="KW-1185">Reference proteome</keyword>